<keyword evidence="1" id="KW-0175">Coiled coil</keyword>
<dbReference type="AlphaFoldDB" id="A0A9Q8ZVC5"/>
<protein>
    <submittedName>
        <fullName evidence="4">Uncharacterized protein</fullName>
    </submittedName>
</protein>
<feature type="compositionally biased region" description="Basic and acidic residues" evidence="2">
    <location>
        <begin position="676"/>
        <end position="691"/>
    </location>
</feature>
<organism evidence="4 5">
    <name type="scientific">Fructilactobacillus cliffordii</name>
    <dbReference type="NCBI Taxonomy" id="2940299"/>
    <lineage>
        <taxon>Bacteria</taxon>
        <taxon>Bacillati</taxon>
        <taxon>Bacillota</taxon>
        <taxon>Bacilli</taxon>
        <taxon>Lactobacillales</taxon>
        <taxon>Lactobacillaceae</taxon>
        <taxon>Fructilactobacillus</taxon>
    </lineage>
</organism>
<proteinExistence type="predicted"/>
<evidence type="ECO:0000313" key="4">
    <source>
        <dbReference type="EMBL" id="USS90003.1"/>
    </source>
</evidence>
<gene>
    <name evidence="4" type="ORF">M3M40_07200</name>
</gene>
<dbReference type="RefSeq" id="WP_252767549.1">
    <property type="nucleotide sequence ID" value="NZ_CP097120.1"/>
</dbReference>
<evidence type="ECO:0000256" key="3">
    <source>
        <dbReference type="SAM" id="Phobius"/>
    </source>
</evidence>
<accession>A0A9Q8ZVC5</accession>
<geneLocation type="plasmid" evidence="4 5">
    <name>p1unnamed</name>
</geneLocation>
<keyword evidence="5" id="KW-1185">Reference proteome</keyword>
<evidence type="ECO:0000256" key="1">
    <source>
        <dbReference type="SAM" id="Coils"/>
    </source>
</evidence>
<feature type="coiled-coil region" evidence="1">
    <location>
        <begin position="496"/>
        <end position="568"/>
    </location>
</feature>
<feature type="compositionally biased region" description="Polar residues" evidence="2">
    <location>
        <begin position="225"/>
        <end position="246"/>
    </location>
</feature>
<feature type="compositionally biased region" description="Low complexity" evidence="2">
    <location>
        <begin position="212"/>
        <end position="224"/>
    </location>
</feature>
<keyword evidence="3" id="KW-0472">Membrane</keyword>
<keyword evidence="4" id="KW-0614">Plasmid</keyword>
<feature type="region of interest" description="Disordered" evidence="2">
    <location>
        <begin position="182"/>
        <end position="246"/>
    </location>
</feature>
<keyword evidence="3" id="KW-0812">Transmembrane</keyword>
<feature type="transmembrane region" description="Helical" evidence="3">
    <location>
        <begin position="606"/>
        <end position="630"/>
    </location>
</feature>
<feature type="compositionally biased region" description="Polar residues" evidence="2">
    <location>
        <begin position="692"/>
        <end position="701"/>
    </location>
</feature>
<feature type="compositionally biased region" description="Basic and acidic residues" evidence="2">
    <location>
        <begin position="182"/>
        <end position="200"/>
    </location>
</feature>
<reference evidence="4" key="1">
    <citation type="submission" date="2022-05" db="EMBL/GenBank/DDBJ databases">
        <authorList>
            <person name="Oliphant S.A."/>
            <person name="Watson-Haigh N.S."/>
            <person name="Sumby K.M."/>
            <person name="Gardner J.M."/>
            <person name="Jiranek V."/>
        </authorList>
    </citation>
    <scope>NUCLEOTIDE SEQUENCE</scope>
    <source>
        <strain evidence="4">KI4_B1</strain>
        <plasmid evidence="4">p1unnamed</plasmid>
    </source>
</reference>
<feature type="compositionally biased region" description="Basic and acidic residues" evidence="2">
    <location>
        <begin position="656"/>
        <end position="666"/>
    </location>
</feature>
<sequence>MGVFNRKFNFPDDNIITQFNMSQEYEPRNNKTVQEIIDTIDDSKVEGLPKLNSTFPRMNLKQAQLFCESLKQYFAVNNNQEVLVEELELFQKNNKKKWEKYLLINDLKISMRFLNLSVPVIEEIFTSEEFDEISYSDKEQTAEEFLHEFQRQTGLPTPQLAHIPTEEEVENDDFDVINPEVKKQREESAKKEKIKQETVPKPKQQVTNKKPSNSVSQSRSSQSQPAIHNSSPNPGQVSSSGAVSTRSRTQAAQVGIINNDGIKILNDGHVYPQQFEIKKLPETFADPSSSNYVEYMLNEKRKEYNSAINSYSEKLNLETDKSLNKKAAEYRQILDEKVNKYQKDNINPSVLNDIKAKTKQRLLREQEIERSNEINNIESSKKQKILEAQRIFEKTKNDAEHEATLKTQNLDKKLATKYADLANNQSETKVDQLSKKVEEQINKIITKEVSAANSNLNGSALSIQEQNTKQINKVFEKFSALLVDASEVYANQHSNAVRAKADADAAKYKLEDAENDKKALTDYQNKYDKEHQDYLSLQAKFNDLDSKFNSIKQELKDKESQLQNLQNNTNGSGSSNDNFDKLLSAIVLQNNKPNQEQPKIQKRSHVVPWLVGILISVVVVGAGSVGTLAYQNQNQSNKRIAKISNSTKEMNQKISDTNKKLDESQSKLKKNQQKNSELKDELQSEKNRNDQLQDNLINMNKDQGETK</sequence>
<dbReference type="Proteomes" id="UP001055911">
    <property type="component" value="Plasmid p1unnamed"/>
</dbReference>
<keyword evidence="3" id="KW-1133">Transmembrane helix</keyword>
<evidence type="ECO:0000256" key="2">
    <source>
        <dbReference type="SAM" id="MobiDB-lite"/>
    </source>
</evidence>
<dbReference type="EMBL" id="CP097120">
    <property type="protein sequence ID" value="USS90003.1"/>
    <property type="molecule type" value="Genomic_DNA"/>
</dbReference>
<evidence type="ECO:0000313" key="5">
    <source>
        <dbReference type="Proteomes" id="UP001055911"/>
    </source>
</evidence>
<name>A0A9Q8ZVC5_9LACO</name>
<feature type="compositionally biased region" description="Polar residues" evidence="2">
    <location>
        <begin position="645"/>
        <end position="655"/>
    </location>
</feature>
<feature type="region of interest" description="Disordered" evidence="2">
    <location>
        <begin position="645"/>
        <end position="707"/>
    </location>
</feature>